<sequence>MKYSTEYLQKCIQFLESIGIKVIEKELDDTCFLPGLLLGSNTIYIDHSKIKYPGDILHEAGHIAVTGSNERTLIGTNQIPENWPSQGDEIAAILWSYAALKHLDLPCEFVFHKDGYKGHSDWYIENFTNQNYIGLPLLQWFGMAYSKDDAFYDEYSFPKMKQWIRQ</sequence>
<name>A0ABW5NZ65_9FLAO</name>
<reference evidence="2" key="1">
    <citation type="journal article" date="2019" name="Int. J. Syst. Evol. Microbiol.">
        <title>The Global Catalogue of Microorganisms (GCM) 10K type strain sequencing project: providing services to taxonomists for standard genome sequencing and annotation.</title>
        <authorList>
            <consortium name="The Broad Institute Genomics Platform"/>
            <consortium name="The Broad Institute Genome Sequencing Center for Infectious Disease"/>
            <person name="Wu L."/>
            <person name="Ma J."/>
        </authorList>
    </citation>
    <scope>NUCLEOTIDE SEQUENCE [LARGE SCALE GENOMIC DNA]</scope>
    <source>
        <strain evidence="2">KCTC 42107</strain>
    </source>
</reference>
<gene>
    <name evidence="1" type="ORF">ACFSR3_14995</name>
</gene>
<dbReference type="Proteomes" id="UP001597480">
    <property type="component" value="Unassembled WGS sequence"/>
</dbReference>
<evidence type="ECO:0000313" key="2">
    <source>
        <dbReference type="Proteomes" id="UP001597480"/>
    </source>
</evidence>
<evidence type="ECO:0000313" key="1">
    <source>
        <dbReference type="EMBL" id="MFD2603368.1"/>
    </source>
</evidence>
<dbReference type="RefSeq" id="WP_379822125.1">
    <property type="nucleotide sequence ID" value="NZ_JBHUMD010000029.1"/>
</dbReference>
<dbReference type="EMBL" id="JBHUMD010000029">
    <property type="protein sequence ID" value="MFD2603368.1"/>
    <property type="molecule type" value="Genomic_DNA"/>
</dbReference>
<organism evidence="1 2">
    <name type="scientific">Flavobacterium suzhouense</name>
    <dbReference type="NCBI Taxonomy" id="1529638"/>
    <lineage>
        <taxon>Bacteria</taxon>
        <taxon>Pseudomonadati</taxon>
        <taxon>Bacteroidota</taxon>
        <taxon>Flavobacteriia</taxon>
        <taxon>Flavobacteriales</taxon>
        <taxon>Flavobacteriaceae</taxon>
        <taxon>Flavobacterium</taxon>
    </lineage>
</organism>
<evidence type="ECO:0008006" key="3">
    <source>
        <dbReference type="Google" id="ProtNLM"/>
    </source>
</evidence>
<comment type="caution">
    <text evidence="1">The sequence shown here is derived from an EMBL/GenBank/DDBJ whole genome shotgun (WGS) entry which is preliminary data.</text>
</comment>
<accession>A0ABW5NZ65</accession>
<protein>
    <recommendedName>
        <fullName evidence="3">IrrE N-terminal-like domain-containing protein</fullName>
    </recommendedName>
</protein>
<proteinExistence type="predicted"/>
<keyword evidence="2" id="KW-1185">Reference proteome</keyword>